<evidence type="ECO:0000313" key="1">
    <source>
        <dbReference type="EMBL" id="CAG8481024.1"/>
    </source>
</evidence>
<evidence type="ECO:0000313" key="2">
    <source>
        <dbReference type="Proteomes" id="UP000789920"/>
    </source>
</evidence>
<protein>
    <submittedName>
        <fullName evidence="1">16658_t:CDS:1</fullName>
    </submittedName>
</protein>
<name>A0ACA9KLL5_9GLOM</name>
<feature type="non-terminal residue" evidence="1">
    <location>
        <position position="1"/>
    </location>
</feature>
<sequence length="291" mass="33331">KETFSKEISTGDEIAFSSLDNIEKTHQKKNIYIVSANKQAPVRDYLSSIDDDGGNICKLCKQEFGSLTAISTINQHFQNFHLAEFTKIRQLKSRRLDLYGPNDKYKKMNHILLDLILFNETHTAINQADAIIGILKKINFGQKLLGITTDNAINMLAIGHILKEKISDEFDNQDVQHFCYGVHILNIIVEEGIKSISKEISKTRDDLRMVFRSLITHLNNNENPEVNTQYAVASAMKTKFVSYWVHLNKSLTISNLLDPHNKLSTYVVNKYEQAINILHEVYENYKPAEEN</sequence>
<accession>A0ACA9KLL5</accession>
<organism evidence="1 2">
    <name type="scientific">Racocetra persica</name>
    <dbReference type="NCBI Taxonomy" id="160502"/>
    <lineage>
        <taxon>Eukaryota</taxon>
        <taxon>Fungi</taxon>
        <taxon>Fungi incertae sedis</taxon>
        <taxon>Mucoromycota</taxon>
        <taxon>Glomeromycotina</taxon>
        <taxon>Glomeromycetes</taxon>
        <taxon>Diversisporales</taxon>
        <taxon>Gigasporaceae</taxon>
        <taxon>Racocetra</taxon>
    </lineage>
</organism>
<dbReference type="Proteomes" id="UP000789920">
    <property type="component" value="Unassembled WGS sequence"/>
</dbReference>
<reference evidence="1" key="1">
    <citation type="submission" date="2021-06" db="EMBL/GenBank/DDBJ databases">
        <authorList>
            <person name="Kallberg Y."/>
            <person name="Tangrot J."/>
            <person name="Rosling A."/>
        </authorList>
    </citation>
    <scope>NUCLEOTIDE SEQUENCE</scope>
    <source>
        <strain evidence="1">MA461A</strain>
    </source>
</reference>
<gene>
    <name evidence="1" type="ORF">RPERSI_LOCUS983</name>
</gene>
<comment type="caution">
    <text evidence="1">The sequence shown here is derived from an EMBL/GenBank/DDBJ whole genome shotgun (WGS) entry which is preliminary data.</text>
</comment>
<proteinExistence type="predicted"/>
<dbReference type="EMBL" id="CAJVQC010000803">
    <property type="protein sequence ID" value="CAG8481024.1"/>
    <property type="molecule type" value="Genomic_DNA"/>
</dbReference>
<keyword evidence="2" id="KW-1185">Reference proteome</keyword>